<dbReference type="PANTHER" id="PTHR38588:SF1">
    <property type="entry name" value="BLL0334 PROTEIN"/>
    <property type="match status" value="1"/>
</dbReference>
<keyword evidence="2" id="KW-0472">Membrane</keyword>
<organism evidence="3 4">
    <name type="scientific">Halopolyspora algeriensis</name>
    <dbReference type="NCBI Taxonomy" id="1500506"/>
    <lineage>
        <taxon>Bacteria</taxon>
        <taxon>Bacillati</taxon>
        <taxon>Actinomycetota</taxon>
        <taxon>Actinomycetes</taxon>
        <taxon>Actinomycetes incertae sedis</taxon>
        <taxon>Halopolyspora</taxon>
    </lineage>
</organism>
<evidence type="ECO:0008006" key="5">
    <source>
        <dbReference type="Google" id="ProtNLM"/>
    </source>
</evidence>
<evidence type="ECO:0000313" key="4">
    <source>
        <dbReference type="Proteomes" id="UP000253495"/>
    </source>
</evidence>
<protein>
    <recommendedName>
        <fullName evidence="5">Carbon monoxide dehydrogenase subunit G</fullName>
    </recommendedName>
</protein>
<proteinExistence type="predicted"/>
<dbReference type="PANTHER" id="PTHR38588">
    <property type="entry name" value="BLL0334 PROTEIN"/>
    <property type="match status" value="1"/>
</dbReference>
<dbReference type="SUPFAM" id="SSF55961">
    <property type="entry name" value="Bet v1-like"/>
    <property type="match status" value="1"/>
</dbReference>
<evidence type="ECO:0000256" key="2">
    <source>
        <dbReference type="SAM" id="Phobius"/>
    </source>
</evidence>
<keyword evidence="2" id="KW-0812">Transmembrane</keyword>
<evidence type="ECO:0000256" key="1">
    <source>
        <dbReference type="SAM" id="MobiDB-lite"/>
    </source>
</evidence>
<name>A0A368VWY6_9ACTN</name>
<reference evidence="3 4" key="1">
    <citation type="submission" date="2018-07" db="EMBL/GenBank/DDBJ databases">
        <title>Genomic Encyclopedia of Type Strains, Phase III (KMG-III): the genomes of soil and plant-associated and newly described type strains.</title>
        <authorList>
            <person name="Whitman W."/>
        </authorList>
    </citation>
    <scope>NUCLEOTIDE SEQUENCE [LARGE SCALE GENOMIC DNA]</scope>
    <source>
        <strain evidence="3 4">CECT 8575</strain>
    </source>
</reference>
<keyword evidence="2" id="KW-1133">Transmembrane helix</keyword>
<sequence>MKFAGENVVPYPVETVWDAILDPQTLRHAVPGCEKIETVGPDSYAMTVTAGVAAVKGTYSGQCELSNLVKHESLVMSLSGSGAPGTVDAKVDVAFTATDGGGTRITYEADATVGGMVGGVGSRMLTSVSKRMAGEFFGNVGKIIDNGGPAAETAAVEAPTVETSAGEQATGATAESAPARAITTPVAASSEHSSRELLMGVGIGAGLVAFGVALGAGLRR</sequence>
<gene>
    <name evidence="3" type="ORF">DFQ14_102171</name>
</gene>
<dbReference type="InterPro" id="IPR010419">
    <property type="entry name" value="CO_DH_gsu"/>
</dbReference>
<dbReference type="EMBL" id="QPJC01000002">
    <property type="protein sequence ID" value="RCW45870.1"/>
    <property type="molecule type" value="Genomic_DNA"/>
</dbReference>
<dbReference type="Proteomes" id="UP000253495">
    <property type="component" value="Unassembled WGS sequence"/>
</dbReference>
<dbReference type="OrthoDB" id="9787428at2"/>
<accession>A0A368VWY6</accession>
<dbReference type="Gene3D" id="3.30.530.20">
    <property type="match status" value="1"/>
</dbReference>
<keyword evidence="4" id="KW-1185">Reference proteome</keyword>
<dbReference type="CDD" id="cd05018">
    <property type="entry name" value="CoxG"/>
    <property type="match status" value="1"/>
</dbReference>
<comment type="caution">
    <text evidence="3">The sequence shown here is derived from an EMBL/GenBank/DDBJ whole genome shotgun (WGS) entry which is preliminary data.</text>
</comment>
<dbReference type="InterPro" id="IPR023393">
    <property type="entry name" value="START-like_dom_sf"/>
</dbReference>
<feature type="region of interest" description="Disordered" evidence="1">
    <location>
        <begin position="162"/>
        <end position="181"/>
    </location>
</feature>
<feature type="transmembrane region" description="Helical" evidence="2">
    <location>
        <begin position="197"/>
        <end position="218"/>
    </location>
</feature>
<dbReference type="RefSeq" id="WP_114451732.1">
    <property type="nucleotide sequence ID" value="NZ_QPJC01000002.1"/>
</dbReference>
<dbReference type="AlphaFoldDB" id="A0A368VWY6"/>
<dbReference type="Pfam" id="PF06240">
    <property type="entry name" value="COXG"/>
    <property type="match status" value="1"/>
</dbReference>
<evidence type="ECO:0000313" key="3">
    <source>
        <dbReference type="EMBL" id="RCW45870.1"/>
    </source>
</evidence>